<dbReference type="EMBL" id="QZEY01000006">
    <property type="protein sequence ID" value="RJL31841.1"/>
    <property type="molecule type" value="Genomic_DNA"/>
</dbReference>
<evidence type="ECO:0000259" key="2">
    <source>
        <dbReference type="Pfam" id="PF25906"/>
    </source>
</evidence>
<sequence length="360" mass="40272">MIEEIYAGIAEYARPGDEAYGHHIRLGVEQAVQQFMVWVREPEKSRERVAEVFHTLGKVEAAEGRSLDSLQQAMRTASRIACRRLTEECERLNLTTRTVGALAEAIFVFLDEIAAAASEGYAKMRARSAGEMERRRLRLLDLLLAEPAAPRDAVAELARLAQWQVPRTVAAVALDEAGFQMPALPADVLSDLGRAQPCLIVPDPDGPGRPQMLDRALRGWRAAVGPTMPVSRAARSLHWARLGLQLARRDAGANGSGVFRCQDHMIDLIVHNSEELVDLLAATRLAPLADLRPHQRDRLSETLLAWLQHSRGAPEIAARLHVHPQTVRYRLRRIEELFGDQLQDPDTRFELEVVLRARRD</sequence>
<dbReference type="Proteomes" id="UP000265768">
    <property type="component" value="Unassembled WGS sequence"/>
</dbReference>
<evidence type="ECO:0000313" key="4">
    <source>
        <dbReference type="Proteomes" id="UP000265768"/>
    </source>
</evidence>
<evidence type="ECO:0000259" key="1">
    <source>
        <dbReference type="Pfam" id="PF13556"/>
    </source>
</evidence>
<dbReference type="InterPro" id="IPR025736">
    <property type="entry name" value="PucR_C-HTH_dom"/>
</dbReference>
<gene>
    <name evidence="3" type="ORF">D5H75_18630</name>
</gene>
<reference evidence="3 4" key="1">
    <citation type="submission" date="2018-09" db="EMBL/GenBank/DDBJ databases">
        <title>YIM 75507 draft genome.</title>
        <authorList>
            <person name="Tang S."/>
            <person name="Feng Y."/>
        </authorList>
    </citation>
    <scope>NUCLEOTIDE SEQUENCE [LARGE SCALE GENOMIC DNA]</scope>
    <source>
        <strain evidence="3 4">YIM 75507</strain>
    </source>
</reference>
<proteinExistence type="predicted"/>
<dbReference type="InterPro" id="IPR051448">
    <property type="entry name" value="CdaR-like_regulators"/>
</dbReference>
<organism evidence="3 4">
    <name type="scientific">Bailinhaonella thermotolerans</name>
    <dbReference type="NCBI Taxonomy" id="1070861"/>
    <lineage>
        <taxon>Bacteria</taxon>
        <taxon>Bacillati</taxon>
        <taxon>Actinomycetota</taxon>
        <taxon>Actinomycetes</taxon>
        <taxon>Streptosporangiales</taxon>
        <taxon>Streptosporangiaceae</taxon>
        <taxon>Bailinhaonella</taxon>
    </lineage>
</organism>
<keyword evidence="4" id="KW-1185">Reference proteome</keyword>
<feature type="domain" description="PucR C-terminal helix-turn-helix" evidence="1">
    <location>
        <begin position="299"/>
        <end position="357"/>
    </location>
</feature>
<comment type="caution">
    <text evidence="3">The sequence shown here is derived from an EMBL/GenBank/DDBJ whole genome shotgun (WGS) entry which is preliminary data.</text>
</comment>
<dbReference type="InterPro" id="IPR058663">
    <property type="entry name" value="PucR-like_N"/>
</dbReference>
<evidence type="ECO:0000313" key="3">
    <source>
        <dbReference type="EMBL" id="RJL31841.1"/>
    </source>
</evidence>
<dbReference type="PANTHER" id="PTHR33744:SF1">
    <property type="entry name" value="DNA-BINDING TRANSCRIPTIONAL ACTIVATOR ADER"/>
    <property type="match status" value="1"/>
</dbReference>
<dbReference type="Pfam" id="PF25906">
    <property type="entry name" value="PucR-like_N"/>
    <property type="match status" value="1"/>
</dbReference>
<protein>
    <submittedName>
        <fullName evidence="3">PucR family transcriptional regulator</fullName>
    </submittedName>
</protein>
<dbReference type="InterPro" id="IPR042070">
    <property type="entry name" value="PucR_C-HTH_sf"/>
</dbReference>
<feature type="domain" description="PucR-like N-terminal" evidence="2">
    <location>
        <begin position="2"/>
        <end position="144"/>
    </location>
</feature>
<dbReference type="Pfam" id="PF13556">
    <property type="entry name" value="HTH_30"/>
    <property type="match status" value="1"/>
</dbReference>
<dbReference type="Gene3D" id="1.10.10.2840">
    <property type="entry name" value="PucR C-terminal helix-turn-helix domain"/>
    <property type="match status" value="1"/>
</dbReference>
<dbReference type="PANTHER" id="PTHR33744">
    <property type="entry name" value="CARBOHYDRATE DIACID REGULATOR"/>
    <property type="match status" value="1"/>
</dbReference>
<accession>A0A3A4ARR7</accession>
<dbReference type="AlphaFoldDB" id="A0A3A4ARR7"/>
<dbReference type="OrthoDB" id="3449988at2"/>
<name>A0A3A4ARR7_9ACTN</name>